<organism evidence="2 3">
    <name type="scientific">Tenacibaculum piscium</name>
    <dbReference type="NCBI Taxonomy" id="1458515"/>
    <lineage>
        <taxon>Bacteria</taxon>
        <taxon>Pseudomonadati</taxon>
        <taxon>Bacteroidota</taxon>
        <taxon>Flavobacteriia</taxon>
        <taxon>Flavobacteriales</taxon>
        <taxon>Flavobacteriaceae</taxon>
        <taxon>Tenacibaculum</taxon>
    </lineage>
</organism>
<dbReference type="InterPro" id="IPR052927">
    <property type="entry name" value="DCC_oxidoreductase"/>
</dbReference>
<keyword evidence="1" id="KW-0472">Membrane</keyword>
<evidence type="ECO:0000256" key="1">
    <source>
        <dbReference type="SAM" id="Phobius"/>
    </source>
</evidence>
<keyword evidence="1" id="KW-1133">Transmembrane helix</keyword>
<gene>
    <name evidence="2" type="ORF">TNO020_260164</name>
</gene>
<dbReference type="GO" id="GO:0015035">
    <property type="term" value="F:protein-disulfide reductase activity"/>
    <property type="evidence" value="ECO:0007669"/>
    <property type="project" value="InterPro"/>
</dbReference>
<evidence type="ECO:0000313" key="3">
    <source>
        <dbReference type="Proteomes" id="UP000234211"/>
    </source>
</evidence>
<sequence length="142" mass="16859">MFRDYKNHKKIILFDGVCNFCNSWVLKVIKLDKKNQFVFASLQSEIGKKITTHLGIDTTKIDSIILYEPNISYDIKSTAVLKIMVSFGGFWRLFLILTFLPEGFRNYCYDFIAKNRYKWFGKREKCILPSEEFKTEIKQKFL</sequence>
<evidence type="ECO:0000313" key="2">
    <source>
        <dbReference type="EMBL" id="SOS74733.1"/>
    </source>
</evidence>
<dbReference type="EMBL" id="OENF01000019">
    <property type="protein sequence ID" value="SOS74733.1"/>
    <property type="molecule type" value="Genomic_DNA"/>
</dbReference>
<dbReference type="PANTHER" id="PTHR33639:SF2">
    <property type="entry name" value="DUF393 DOMAIN-CONTAINING PROTEIN"/>
    <property type="match status" value="1"/>
</dbReference>
<dbReference type="RefSeq" id="WP_101917217.1">
    <property type="nucleotide sequence ID" value="NZ_OENF01000019.1"/>
</dbReference>
<accession>A0A2H1YGY9</accession>
<dbReference type="Pfam" id="PF04134">
    <property type="entry name" value="DCC1-like"/>
    <property type="match status" value="1"/>
</dbReference>
<keyword evidence="3" id="KW-1185">Reference proteome</keyword>
<keyword evidence="1" id="KW-0812">Transmembrane</keyword>
<feature type="transmembrane region" description="Helical" evidence="1">
    <location>
        <begin position="79"/>
        <end position="100"/>
    </location>
</feature>
<dbReference type="PANTHER" id="PTHR33639">
    <property type="entry name" value="THIOL-DISULFIDE OXIDOREDUCTASE DCC"/>
    <property type="match status" value="1"/>
</dbReference>
<protein>
    <recommendedName>
        <fullName evidence="4">Thiol-disulfide oxidoreductase</fullName>
    </recommendedName>
</protein>
<dbReference type="AlphaFoldDB" id="A0A2H1YGY9"/>
<dbReference type="OrthoDB" id="9785438at2"/>
<evidence type="ECO:0008006" key="4">
    <source>
        <dbReference type="Google" id="ProtNLM"/>
    </source>
</evidence>
<name>A0A2H1YGY9_9FLAO</name>
<proteinExistence type="predicted"/>
<reference evidence="3" key="1">
    <citation type="submission" date="2017-11" db="EMBL/GenBank/DDBJ databases">
        <authorList>
            <person name="Duchaud E."/>
        </authorList>
    </citation>
    <scope>NUCLEOTIDE SEQUENCE [LARGE SCALE GENOMIC DNA]</scope>
    <source>
        <strain evidence="3">Tenacibaculum sp. TNO020</strain>
    </source>
</reference>
<dbReference type="InterPro" id="IPR007263">
    <property type="entry name" value="DCC1-like"/>
</dbReference>
<dbReference type="Proteomes" id="UP000234211">
    <property type="component" value="Unassembled WGS sequence"/>
</dbReference>